<dbReference type="EMBL" id="HG793130">
    <property type="protein sequence ID" value="CDK28894.1"/>
    <property type="molecule type" value="Genomic_DNA"/>
</dbReference>
<evidence type="ECO:0000313" key="2">
    <source>
        <dbReference type="Proteomes" id="UP000019384"/>
    </source>
</evidence>
<keyword evidence="2" id="KW-1185">Reference proteome</keyword>
<organism evidence="1 2">
    <name type="scientific">Kuraishia capsulata CBS 1993</name>
    <dbReference type="NCBI Taxonomy" id="1382522"/>
    <lineage>
        <taxon>Eukaryota</taxon>
        <taxon>Fungi</taxon>
        <taxon>Dikarya</taxon>
        <taxon>Ascomycota</taxon>
        <taxon>Saccharomycotina</taxon>
        <taxon>Pichiomycetes</taxon>
        <taxon>Pichiales</taxon>
        <taxon>Pichiaceae</taxon>
        <taxon>Kuraishia</taxon>
    </lineage>
</organism>
<gene>
    <name evidence="1" type="ORF">KUCA_T00004879001</name>
</gene>
<accession>W6MQ81</accession>
<dbReference type="Proteomes" id="UP000019384">
    <property type="component" value="Unassembled WGS sequence"/>
</dbReference>
<reference evidence="1" key="2">
    <citation type="submission" date="2014-02" db="EMBL/GenBank/DDBJ databases">
        <title>Complete DNA sequence of /Kuraishia capsulata/ illustrates novel genomic features among budding yeasts (/Saccharomycotina/).</title>
        <authorList>
            <person name="Morales L."/>
            <person name="Noel B."/>
            <person name="Porcel B."/>
            <person name="Marcet-Houben M."/>
            <person name="Hullo M-F."/>
            <person name="Sacerdot C."/>
            <person name="Tekaia F."/>
            <person name="Leh-Louis V."/>
            <person name="Despons L."/>
            <person name="Khanna V."/>
            <person name="Aury J-M."/>
            <person name="Barbe V."/>
            <person name="Couloux A."/>
            <person name="Labadie K."/>
            <person name="Pelletier E."/>
            <person name="Souciet J-L."/>
            <person name="Boekhout T."/>
            <person name="Gabaldon T."/>
            <person name="Wincker P."/>
            <person name="Dujon B."/>
        </authorList>
    </citation>
    <scope>NUCLEOTIDE SEQUENCE</scope>
    <source>
        <strain evidence="1">CBS 1993</strain>
    </source>
</reference>
<protein>
    <submittedName>
        <fullName evidence="1">Uncharacterized protein</fullName>
    </submittedName>
</protein>
<sequence>MSAKAAISAYRESLRAVSLAFKGMFGGFQKRSVQD</sequence>
<evidence type="ECO:0000313" key="1">
    <source>
        <dbReference type="EMBL" id="CDK28894.1"/>
    </source>
</evidence>
<dbReference type="HOGENOM" id="CLU_3368630_0_0_1"/>
<reference evidence="1" key="1">
    <citation type="submission" date="2013-12" db="EMBL/GenBank/DDBJ databases">
        <authorList>
            <person name="Genoscope - CEA"/>
        </authorList>
    </citation>
    <scope>NUCLEOTIDE SEQUENCE</scope>
    <source>
        <strain evidence="1">CBS 1993</strain>
    </source>
</reference>
<proteinExistence type="predicted"/>
<dbReference type="GeneID" id="34522272"/>
<dbReference type="RefSeq" id="XP_022460884.1">
    <property type="nucleotide sequence ID" value="XM_022606010.1"/>
</dbReference>
<name>W6MQ81_9ASCO</name>
<dbReference type="AlphaFoldDB" id="W6MQ81"/>